<dbReference type="InterPro" id="IPR035434">
    <property type="entry name" value="GCL_bact_plant"/>
</dbReference>
<dbReference type="EMBL" id="CP040871">
    <property type="protein sequence ID" value="QDA57578.1"/>
    <property type="molecule type" value="Genomic_DNA"/>
</dbReference>
<sequence>MSGPSNASDTPITDHRQLVEVLASGEKPSAAWRIGTEHEKFGFRLDDLRPPTFEGERGIEALLKGLTRFGWAPYEEHGKLIALTKGMASVTLEPAGQLELSGAPVETIHDTCKEVGSHLREVRAVADELQLGFLGMGFQPKWRRDQMPWMPKGRYKIMREYMPKVGTLGLDMMTRTCTVQVNLDYASEADMAKKFRVSLALQPIATALFADSPFTDGKPNGYLSYRSHIWTDTDRDRTGMLDFVFEDGFGYERYVDYLLDVPMYFSYRDGADGKKDYIDASGKSFRKFLKGELDVLPGALPTLRDWNDHMTTAFPEVRLKKFLEMRGADGGPWNRLCALPAFWVGLLYDDAALDAAWDLVKDFSMAERNALRDGVPKHALKTPFRDGTLRDIAVEALKIAHAGLRRRARADACGVDESGFIEPLLEIAEAGETPAERKLALFHGEWNGSVDPVFREFAY</sequence>
<dbReference type="OrthoDB" id="9780152at2"/>
<protein>
    <recommendedName>
        <fullName evidence="10">Glutamate--cysteine ligase</fullName>
        <ecNumber evidence="10">6.3.2.2</ecNumber>
    </recommendedName>
</protein>
<comment type="catalytic activity">
    <reaction evidence="10">
        <text>L-cysteine + L-glutamate + ATP = gamma-L-glutamyl-L-cysteine + ADP + phosphate + H(+)</text>
        <dbReference type="Rhea" id="RHEA:13285"/>
        <dbReference type="ChEBI" id="CHEBI:15378"/>
        <dbReference type="ChEBI" id="CHEBI:29985"/>
        <dbReference type="ChEBI" id="CHEBI:30616"/>
        <dbReference type="ChEBI" id="CHEBI:35235"/>
        <dbReference type="ChEBI" id="CHEBI:43474"/>
        <dbReference type="ChEBI" id="CHEBI:58173"/>
        <dbReference type="ChEBI" id="CHEBI:456216"/>
        <dbReference type="EC" id="6.3.2.2"/>
    </reaction>
</comment>
<keyword evidence="8" id="KW-0809">Transit peptide</keyword>
<dbReference type="AlphaFoldDB" id="A0A5B7ZRI2"/>
<comment type="function">
    <text evidence="10">Catalyzes the synthesis of gamma-glutamylcysteine (gamma-GC).</text>
</comment>
<dbReference type="PIRSF" id="PIRSF017901">
    <property type="entry name" value="GCL"/>
    <property type="match status" value="1"/>
</dbReference>
<keyword evidence="4 10" id="KW-0436">Ligase</keyword>
<dbReference type="Gene3D" id="3.30.590.20">
    <property type="match status" value="1"/>
</dbReference>
<keyword evidence="6 10" id="KW-0547">Nucleotide-binding</keyword>
<dbReference type="GO" id="GO:0006750">
    <property type="term" value="P:glutathione biosynthetic process"/>
    <property type="evidence" value="ECO:0007669"/>
    <property type="project" value="UniProtKB-UniRule"/>
</dbReference>
<keyword evidence="5" id="KW-0317">Glutathione biosynthesis</keyword>
<evidence type="ECO:0000256" key="7">
    <source>
        <dbReference type="ARBA" id="ARBA00022840"/>
    </source>
</evidence>
<dbReference type="SUPFAM" id="SSF55931">
    <property type="entry name" value="Glutamine synthetase/guanido kinase"/>
    <property type="match status" value="1"/>
</dbReference>
<evidence type="ECO:0000256" key="8">
    <source>
        <dbReference type="ARBA" id="ARBA00022946"/>
    </source>
</evidence>
<dbReference type="NCBIfam" id="TIGR01436">
    <property type="entry name" value="glu_cys_lig_pln"/>
    <property type="match status" value="1"/>
</dbReference>
<evidence type="ECO:0000256" key="10">
    <source>
        <dbReference type="PIRNR" id="PIRNR017901"/>
    </source>
</evidence>
<organism evidence="12 13">
    <name type="scientific">Thermomonas aquatica</name>
    <dbReference type="NCBI Taxonomy" id="2202149"/>
    <lineage>
        <taxon>Bacteria</taxon>
        <taxon>Pseudomonadati</taxon>
        <taxon>Pseudomonadota</taxon>
        <taxon>Gammaproteobacteria</taxon>
        <taxon>Lysobacterales</taxon>
        <taxon>Lysobacteraceae</taxon>
        <taxon>Thermomonas</taxon>
    </lineage>
</organism>
<keyword evidence="7 10" id="KW-0067">ATP-binding</keyword>
<evidence type="ECO:0000256" key="3">
    <source>
        <dbReference type="ARBA" id="ARBA00011153"/>
    </source>
</evidence>
<dbReference type="Pfam" id="PF04107">
    <property type="entry name" value="GCS2"/>
    <property type="match status" value="1"/>
</dbReference>
<evidence type="ECO:0000256" key="9">
    <source>
        <dbReference type="ARBA" id="ARBA00023157"/>
    </source>
</evidence>
<dbReference type="RefSeq" id="WP_139716629.1">
    <property type="nucleotide sequence ID" value="NZ_CP040871.1"/>
</dbReference>
<dbReference type="GO" id="GO:0005524">
    <property type="term" value="F:ATP binding"/>
    <property type="evidence" value="ECO:0007669"/>
    <property type="project" value="UniProtKB-UniRule"/>
</dbReference>
<dbReference type="InterPro" id="IPR011556">
    <property type="entry name" value="Glut_cys_lig_pln_type"/>
</dbReference>
<feature type="disulfide bond" evidence="11">
    <location>
        <begin position="112"/>
        <end position="337"/>
    </location>
</feature>
<keyword evidence="13" id="KW-1185">Reference proteome</keyword>
<accession>A0A5B7ZRI2</accession>
<comment type="similarity">
    <text evidence="10">Belongs to the glutamate--cysteine ligase type 2 family. EgtA subfamily.</text>
</comment>
<comment type="pathway">
    <text evidence="1">Sulfur metabolism; glutathione biosynthesis; glutathione from L-cysteine and L-glutamate: step 1/2.</text>
</comment>
<dbReference type="PANTHER" id="PTHR34378:SF1">
    <property type="entry name" value="GLUTAMATE--CYSTEINE LIGASE, CHLOROPLASTIC"/>
    <property type="match status" value="1"/>
</dbReference>
<evidence type="ECO:0000256" key="2">
    <source>
        <dbReference type="ARBA" id="ARBA00010253"/>
    </source>
</evidence>
<evidence type="ECO:0000256" key="4">
    <source>
        <dbReference type="ARBA" id="ARBA00022598"/>
    </source>
</evidence>
<evidence type="ECO:0000256" key="1">
    <source>
        <dbReference type="ARBA" id="ARBA00005006"/>
    </source>
</evidence>
<evidence type="ECO:0000256" key="11">
    <source>
        <dbReference type="PIRSR" id="PIRSR017901-50"/>
    </source>
</evidence>
<name>A0A5B7ZRI2_9GAMM</name>
<dbReference type="GO" id="GO:0004357">
    <property type="term" value="F:glutamate-cysteine ligase activity"/>
    <property type="evidence" value="ECO:0007669"/>
    <property type="project" value="UniProtKB-UniRule"/>
</dbReference>
<dbReference type="InterPro" id="IPR014746">
    <property type="entry name" value="Gln_synth/guanido_kin_cat_dom"/>
</dbReference>
<evidence type="ECO:0000313" key="13">
    <source>
        <dbReference type="Proteomes" id="UP000308149"/>
    </source>
</evidence>
<dbReference type="PANTHER" id="PTHR34378">
    <property type="entry name" value="GLUTAMATE--CYSTEINE LIGASE, CHLOROPLASTIC"/>
    <property type="match status" value="1"/>
</dbReference>
<gene>
    <name evidence="12" type="ORF">FHQ07_09825</name>
</gene>
<evidence type="ECO:0000313" key="12">
    <source>
        <dbReference type="EMBL" id="QDA57578.1"/>
    </source>
</evidence>
<dbReference type="InterPro" id="IPR006336">
    <property type="entry name" value="GCS2"/>
</dbReference>
<comment type="similarity">
    <text evidence="2">Belongs to the carboxylate-amine ligase family. Glutamate--cysteine ligase type 2 subfamily.</text>
</comment>
<comment type="subunit">
    <text evidence="3">Homodimer or monomer when oxidized or reduced, respectively.</text>
</comment>
<keyword evidence="9 11" id="KW-1015">Disulfide bond</keyword>
<dbReference type="EC" id="6.3.2.2" evidence="10"/>
<reference evidence="12 13" key="1">
    <citation type="submission" date="2019-06" db="EMBL/GenBank/DDBJ databases">
        <title>Thermomonas aquatica sp. nov., isolated from an industrial wastewater treatment plant.</title>
        <authorList>
            <person name="Jeon J.H."/>
            <person name="Park D.-S."/>
        </authorList>
    </citation>
    <scope>NUCLEOTIDE SEQUENCE [LARGE SCALE GENOMIC DNA]</scope>
    <source>
        <strain evidence="12 13">SY21</strain>
    </source>
</reference>
<dbReference type="Proteomes" id="UP000308149">
    <property type="component" value="Chromosome"/>
</dbReference>
<proteinExistence type="inferred from homology"/>
<evidence type="ECO:0000256" key="6">
    <source>
        <dbReference type="ARBA" id="ARBA00022741"/>
    </source>
</evidence>
<evidence type="ECO:0000256" key="5">
    <source>
        <dbReference type="ARBA" id="ARBA00022684"/>
    </source>
</evidence>
<dbReference type="KEGG" id="thes:FHQ07_09825"/>